<feature type="region of interest" description="Disordered" evidence="2">
    <location>
        <begin position="98"/>
        <end position="145"/>
    </location>
</feature>
<dbReference type="AlphaFoldDB" id="D6AKM2"/>
<feature type="coiled-coil region" evidence="1">
    <location>
        <begin position="48"/>
        <end position="96"/>
    </location>
</feature>
<sequence>MAFAVISEHAVRCCPSGPYRVLRPGGRLPACRSGGEREAVGVSEFELLDRKERALRAEAEVLDKEIEEICRRRDAVEATLQRIADARATLEQLLADDPASCPEPEEAHVEPGGDDAEPDGNGAGREEEDAEAVVTGWDRNTPGPVDMEEARRRAVTLLATSGRKMRARAIAEAIGEDVSTAARVETTRGRLKTLVTEGALMEDPAGVFFIATSGPPAEDAPEPEDAS</sequence>
<reference evidence="4" key="1">
    <citation type="submission" date="2008-10" db="EMBL/GenBank/DDBJ databases">
        <authorList>
            <person name="Molnar K."/>
        </authorList>
    </citation>
    <scope>NUCLEOTIDE SEQUENCE [LARGE SCALE GENOMIC DNA]</scope>
    <source>
        <strain evidence="4">NRRL 15998</strain>
    </source>
</reference>
<reference evidence="4" key="2">
    <citation type="submission" date="2008-12" db="EMBL/GenBank/DDBJ databases">
        <title>Annotation of Streptomyces roseosporus strain NRRL 15998.</title>
        <authorList>
            <consortium name="The Broad Institute Genome Sequencing Platform"/>
            <consortium name="Broad Institute Microbial Sequencing Center"/>
            <person name="Fischbach M."/>
            <person name="Ward D."/>
            <person name="Young S."/>
            <person name="Kodira C.D."/>
            <person name="Zeng Q."/>
            <person name="Koehrsen M."/>
            <person name="Godfrey P."/>
            <person name="Alvarado L."/>
            <person name="Berlin A.M."/>
            <person name="Borenstein D."/>
            <person name="Chen Z."/>
            <person name="Engels R."/>
            <person name="Freedman E."/>
            <person name="Gellesch M."/>
            <person name="Goldberg J."/>
            <person name="Griggs A."/>
            <person name="Gujja S."/>
            <person name="Heiman D.I."/>
            <person name="Hepburn T.A."/>
            <person name="Howarth C."/>
            <person name="Jen D."/>
            <person name="Larson L."/>
            <person name="Lewis B."/>
            <person name="Mehta T."/>
            <person name="Park D."/>
            <person name="Pearson M."/>
            <person name="Roberts A."/>
            <person name="Saif S."/>
            <person name="Shea T.D."/>
            <person name="Shenoy N."/>
            <person name="Sisk P."/>
            <person name="Stolte C."/>
            <person name="Sykes S.N."/>
            <person name="Walk T."/>
            <person name="White J."/>
            <person name="Yandava C."/>
            <person name="Straight P."/>
            <person name="Clardy J."/>
            <person name="Hung D."/>
            <person name="Kolter R."/>
            <person name="Mekalanos J."/>
            <person name="Walker S."/>
            <person name="Walsh C.T."/>
            <person name="Wieland B.L.C."/>
            <person name="Ilzarbe M."/>
            <person name="Galagan J."/>
            <person name="Nusbaum C."/>
            <person name="Birren B."/>
        </authorList>
    </citation>
    <scope>NUCLEOTIDE SEQUENCE [LARGE SCALE GENOMIC DNA]</scope>
    <source>
        <strain evidence="4">NRRL 15998</strain>
    </source>
</reference>
<evidence type="ECO:0000256" key="1">
    <source>
        <dbReference type="SAM" id="Coils"/>
    </source>
</evidence>
<organism evidence="3 4">
    <name type="scientific">Streptomyces filamentosus NRRL 15998</name>
    <dbReference type="NCBI Taxonomy" id="457431"/>
    <lineage>
        <taxon>Bacteria</taxon>
        <taxon>Bacillati</taxon>
        <taxon>Actinomycetota</taxon>
        <taxon>Actinomycetes</taxon>
        <taxon>Kitasatosporales</taxon>
        <taxon>Streptomycetaceae</taxon>
        <taxon>Streptomyces</taxon>
    </lineage>
</organism>
<evidence type="ECO:0000313" key="3">
    <source>
        <dbReference type="EMBL" id="EFE75274.2"/>
    </source>
</evidence>
<protein>
    <submittedName>
        <fullName evidence="3">Predicted protein</fullName>
    </submittedName>
</protein>
<accession>D6AKM2</accession>
<dbReference type="EMBL" id="DS999644">
    <property type="protein sequence ID" value="EFE75274.2"/>
    <property type="molecule type" value="Genomic_DNA"/>
</dbReference>
<gene>
    <name evidence="3" type="ORF">SSGG_02641</name>
</gene>
<keyword evidence="1" id="KW-0175">Coiled coil</keyword>
<dbReference type="Proteomes" id="UP000003986">
    <property type="component" value="Unassembled WGS sequence"/>
</dbReference>
<name>D6AKM2_STRFL</name>
<evidence type="ECO:0000313" key="4">
    <source>
        <dbReference type="Proteomes" id="UP000003986"/>
    </source>
</evidence>
<proteinExistence type="predicted"/>
<evidence type="ECO:0000256" key="2">
    <source>
        <dbReference type="SAM" id="MobiDB-lite"/>
    </source>
</evidence>